<evidence type="ECO:0000256" key="9">
    <source>
        <dbReference type="ARBA" id="ARBA00034045"/>
    </source>
</evidence>
<feature type="active site" evidence="12">
    <location>
        <position position="181"/>
    </location>
</feature>
<evidence type="ECO:0000256" key="7">
    <source>
        <dbReference type="ARBA" id="ARBA00022801"/>
    </source>
</evidence>
<keyword evidence="8 13" id="KW-1015">Disulfide bond</keyword>
<feature type="active site" description="Proton donor/acceptor" evidence="12">
    <location>
        <position position="194"/>
    </location>
</feature>
<feature type="disulfide bond" evidence="13">
    <location>
        <begin position="37"/>
        <end position="115"/>
    </location>
</feature>
<dbReference type="GO" id="GO:0005576">
    <property type="term" value="C:extracellular region"/>
    <property type="evidence" value="ECO:0007669"/>
    <property type="project" value="UniProtKB-SubCell"/>
</dbReference>
<keyword evidence="5 14" id="KW-0964">Secreted</keyword>
<evidence type="ECO:0000256" key="11">
    <source>
        <dbReference type="ARBA" id="ARBA00074522"/>
    </source>
</evidence>
<dbReference type="EMBL" id="ML977193">
    <property type="protein sequence ID" value="KAF1981791.1"/>
    <property type="molecule type" value="Genomic_DNA"/>
</dbReference>
<dbReference type="PROSITE" id="PS00931">
    <property type="entry name" value="CUTINASE_2"/>
    <property type="match status" value="1"/>
</dbReference>
<feature type="compositionally biased region" description="Gly residues" evidence="15">
    <location>
        <begin position="255"/>
        <end position="271"/>
    </location>
</feature>
<feature type="chain" id="PRO_5026379534" description="Cutinase" evidence="14">
    <location>
        <begin position="17"/>
        <end position="286"/>
    </location>
</feature>
<organism evidence="16 17">
    <name type="scientific">Aulographum hederae CBS 113979</name>
    <dbReference type="NCBI Taxonomy" id="1176131"/>
    <lineage>
        <taxon>Eukaryota</taxon>
        <taxon>Fungi</taxon>
        <taxon>Dikarya</taxon>
        <taxon>Ascomycota</taxon>
        <taxon>Pezizomycotina</taxon>
        <taxon>Dothideomycetes</taxon>
        <taxon>Pleosporomycetidae</taxon>
        <taxon>Aulographales</taxon>
        <taxon>Aulographaceae</taxon>
    </lineage>
</organism>
<protein>
    <recommendedName>
        <fullName evidence="11 14">Cutinase</fullName>
        <ecNumber evidence="3 14">3.1.1.74</ecNumber>
    </recommendedName>
</protein>
<dbReference type="SMART" id="SM01110">
    <property type="entry name" value="Cutinase"/>
    <property type="match status" value="1"/>
</dbReference>
<evidence type="ECO:0000256" key="3">
    <source>
        <dbReference type="ARBA" id="ARBA00013095"/>
    </source>
</evidence>
<evidence type="ECO:0000256" key="4">
    <source>
        <dbReference type="ARBA" id="ARBA00022487"/>
    </source>
</evidence>
<evidence type="ECO:0000256" key="8">
    <source>
        <dbReference type="ARBA" id="ARBA00023157"/>
    </source>
</evidence>
<dbReference type="Gene3D" id="3.40.50.1820">
    <property type="entry name" value="alpha/beta hydrolase"/>
    <property type="match status" value="1"/>
</dbReference>
<evidence type="ECO:0000313" key="17">
    <source>
        <dbReference type="Proteomes" id="UP000800041"/>
    </source>
</evidence>
<dbReference type="InterPro" id="IPR011150">
    <property type="entry name" value="Cutinase_monf"/>
</dbReference>
<dbReference type="PRINTS" id="PR00129">
    <property type="entry name" value="CUTINASE"/>
</dbReference>
<keyword evidence="17" id="KW-1185">Reference proteome</keyword>
<comment type="similarity">
    <text evidence="2 14">Belongs to the cutinase family.</text>
</comment>
<gene>
    <name evidence="16" type="ORF">K402DRAFT_398186</name>
</gene>
<dbReference type="InterPro" id="IPR043580">
    <property type="entry name" value="CUTINASE_1"/>
</dbReference>
<feature type="signal peptide" evidence="14">
    <location>
        <begin position="1"/>
        <end position="16"/>
    </location>
</feature>
<proteinExistence type="inferred from homology"/>
<feature type="active site" description="Nucleophile" evidence="12">
    <location>
        <position position="126"/>
    </location>
</feature>
<keyword evidence="7 14" id="KW-0378">Hydrolase</keyword>
<dbReference type="GO" id="GO:0016052">
    <property type="term" value="P:carbohydrate catabolic process"/>
    <property type="evidence" value="ECO:0007669"/>
    <property type="project" value="TreeGrafter"/>
</dbReference>
<dbReference type="PANTHER" id="PTHR48250">
    <property type="entry name" value="CUTINASE 2-RELATED"/>
    <property type="match status" value="1"/>
</dbReference>
<sequence length="286" mass="28060">MKTTTILAALAGVAVAAPANELVSRQIVANDLTNGACKDIFFIHARASTEVGNMGSSMGPQVCEGLKKNFPGRTGCQGVGGAYSAGLADNVRPKGTSNGAIAVATGLFNDAFTKCPQSTVVFGGYSQGTAVMLNAVQGLPEAQRNRLAGGVLFGYTKNAQTRGSIPGYPADRLKVFCTTSDGVCGGTLAVTIGHFAYLRNGDGPKAIEFLTQKINAAAGPAGAAAPAAGGMTGMTGGLAPVDGATSGPGVSSTGGMTGMTGMSGSGMGSGSGVTPVEGATSGPGIN</sequence>
<evidence type="ECO:0000256" key="14">
    <source>
        <dbReference type="RuleBase" id="RU361263"/>
    </source>
</evidence>
<evidence type="ECO:0000256" key="12">
    <source>
        <dbReference type="PIRSR" id="PIRSR611150-1"/>
    </source>
</evidence>
<dbReference type="PROSITE" id="PS00155">
    <property type="entry name" value="CUTINASE_1"/>
    <property type="match status" value="1"/>
</dbReference>
<comment type="function">
    <text evidence="10">Catalyzes the hydrolysis of complex carboxylic polyesters found in the cell wall of plants. Degrades cutin, a macromolecule that forms the structure of the plant cuticle. Allows pathogenic fungi to penetrate through the cuticular barrier into the host plant during the initial stage of fungal infection.</text>
</comment>
<keyword evidence="6 14" id="KW-0732">Signal</keyword>
<name>A0A6G1GLJ4_9PEZI</name>
<accession>A0A6G1GLJ4</accession>
<dbReference type="PANTHER" id="PTHR48250:SF3">
    <property type="entry name" value="CUTINASE 1-RELATED"/>
    <property type="match status" value="1"/>
</dbReference>
<evidence type="ECO:0000256" key="15">
    <source>
        <dbReference type="SAM" id="MobiDB-lite"/>
    </source>
</evidence>
<evidence type="ECO:0000256" key="13">
    <source>
        <dbReference type="PIRSR" id="PIRSR611150-2"/>
    </source>
</evidence>
<dbReference type="InterPro" id="IPR043579">
    <property type="entry name" value="CUTINASE_2"/>
</dbReference>
<evidence type="ECO:0000256" key="10">
    <source>
        <dbReference type="ARBA" id="ARBA00057514"/>
    </source>
</evidence>
<comment type="catalytic activity">
    <reaction evidence="9 14">
        <text>cutin + H2O = cutin monomers.</text>
        <dbReference type="EC" id="3.1.1.74"/>
    </reaction>
</comment>
<evidence type="ECO:0000256" key="2">
    <source>
        <dbReference type="ARBA" id="ARBA00007534"/>
    </source>
</evidence>
<evidence type="ECO:0000256" key="1">
    <source>
        <dbReference type="ARBA" id="ARBA00004613"/>
    </source>
</evidence>
<evidence type="ECO:0000256" key="5">
    <source>
        <dbReference type="ARBA" id="ARBA00022525"/>
    </source>
</evidence>
<dbReference type="OrthoDB" id="3225429at2759"/>
<reference evidence="16" key="1">
    <citation type="journal article" date="2020" name="Stud. Mycol.">
        <title>101 Dothideomycetes genomes: a test case for predicting lifestyles and emergence of pathogens.</title>
        <authorList>
            <person name="Haridas S."/>
            <person name="Albert R."/>
            <person name="Binder M."/>
            <person name="Bloem J."/>
            <person name="Labutti K."/>
            <person name="Salamov A."/>
            <person name="Andreopoulos B."/>
            <person name="Baker S."/>
            <person name="Barry K."/>
            <person name="Bills G."/>
            <person name="Bluhm B."/>
            <person name="Cannon C."/>
            <person name="Castanera R."/>
            <person name="Culley D."/>
            <person name="Daum C."/>
            <person name="Ezra D."/>
            <person name="Gonzalez J."/>
            <person name="Henrissat B."/>
            <person name="Kuo A."/>
            <person name="Liang C."/>
            <person name="Lipzen A."/>
            <person name="Lutzoni F."/>
            <person name="Magnuson J."/>
            <person name="Mondo S."/>
            <person name="Nolan M."/>
            <person name="Ohm R."/>
            <person name="Pangilinan J."/>
            <person name="Park H.-J."/>
            <person name="Ramirez L."/>
            <person name="Alfaro M."/>
            <person name="Sun H."/>
            <person name="Tritt A."/>
            <person name="Yoshinaga Y."/>
            <person name="Zwiers L.-H."/>
            <person name="Turgeon B."/>
            <person name="Goodwin S."/>
            <person name="Spatafora J."/>
            <person name="Crous P."/>
            <person name="Grigoriev I."/>
        </authorList>
    </citation>
    <scope>NUCLEOTIDE SEQUENCE</scope>
    <source>
        <strain evidence="16">CBS 113979</strain>
    </source>
</reference>
<feature type="region of interest" description="Disordered" evidence="15">
    <location>
        <begin position="242"/>
        <end position="286"/>
    </location>
</feature>
<dbReference type="InterPro" id="IPR029058">
    <property type="entry name" value="AB_hydrolase_fold"/>
</dbReference>
<keyword evidence="4 14" id="KW-0719">Serine esterase</keyword>
<evidence type="ECO:0000256" key="6">
    <source>
        <dbReference type="ARBA" id="ARBA00022729"/>
    </source>
</evidence>
<dbReference type="SUPFAM" id="SSF53474">
    <property type="entry name" value="alpha/beta-Hydrolases"/>
    <property type="match status" value="1"/>
</dbReference>
<dbReference type="AlphaFoldDB" id="A0A6G1GLJ4"/>
<dbReference type="Proteomes" id="UP000800041">
    <property type="component" value="Unassembled WGS sequence"/>
</dbReference>
<dbReference type="GO" id="GO:0050525">
    <property type="term" value="F:cutinase activity"/>
    <property type="evidence" value="ECO:0007669"/>
    <property type="project" value="UniProtKB-UniRule"/>
</dbReference>
<dbReference type="InterPro" id="IPR000675">
    <property type="entry name" value="Cutinase/axe"/>
</dbReference>
<dbReference type="FunFam" id="3.40.50.1820:FF:000235">
    <property type="entry name" value="Cutinase 1"/>
    <property type="match status" value="1"/>
</dbReference>
<feature type="disulfide bond" evidence="13">
    <location>
        <begin position="177"/>
        <end position="184"/>
    </location>
</feature>
<evidence type="ECO:0000313" key="16">
    <source>
        <dbReference type="EMBL" id="KAF1981791.1"/>
    </source>
</evidence>
<feature type="compositionally biased region" description="Low complexity" evidence="15">
    <location>
        <begin position="245"/>
        <end position="254"/>
    </location>
</feature>
<dbReference type="EC" id="3.1.1.74" evidence="3 14"/>
<dbReference type="Pfam" id="PF01083">
    <property type="entry name" value="Cutinase"/>
    <property type="match status" value="1"/>
</dbReference>
<comment type="subcellular location">
    <subcellularLocation>
        <location evidence="1 14">Secreted</location>
    </subcellularLocation>
</comment>